<dbReference type="AlphaFoldDB" id="A0A183J310"/>
<accession>A0A183J310</accession>
<keyword evidence="2" id="KW-1185">Reference proteome</keyword>
<evidence type="ECO:0000313" key="2">
    <source>
        <dbReference type="Proteomes" id="UP000270296"/>
    </source>
</evidence>
<dbReference type="EMBL" id="UZAM01013832">
    <property type="protein sequence ID" value="VDP30319.1"/>
    <property type="molecule type" value="Genomic_DNA"/>
</dbReference>
<dbReference type="Proteomes" id="UP000270296">
    <property type="component" value="Unassembled WGS sequence"/>
</dbReference>
<reference evidence="3" key="1">
    <citation type="submission" date="2016-06" db="UniProtKB">
        <authorList>
            <consortium name="WormBaseParasite"/>
        </authorList>
    </citation>
    <scope>IDENTIFICATION</scope>
</reference>
<protein>
    <submittedName>
        <fullName evidence="3">Ig-like domain-containing protein</fullName>
    </submittedName>
</protein>
<reference evidence="1 2" key="2">
    <citation type="submission" date="2018-11" db="EMBL/GenBank/DDBJ databases">
        <authorList>
            <consortium name="Pathogen Informatics"/>
        </authorList>
    </citation>
    <scope>NUCLEOTIDE SEQUENCE [LARGE SCALE GENOMIC DNA]</scope>
</reference>
<evidence type="ECO:0000313" key="1">
    <source>
        <dbReference type="EMBL" id="VDP30319.1"/>
    </source>
</evidence>
<dbReference type="WBParaSite" id="SBAD_0001062201-mRNA-1">
    <property type="protein sequence ID" value="SBAD_0001062201-mRNA-1"/>
    <property type="gene ID" value="SBAD_0001062201"/>
</dbReference>
<evidence type="ECO:0000313" key="3">
    <source>
        <dbReference type="WBParaSite" id="SBAD_0001062201-mRNA-1"/>
    </source>
</evidence>
<organism evidence="3">
    <name type="scientific">Soboliphyme baturini</name>
    <dbReference type="NCBI Taxonomy" id="241478"/>
    <lineage>
        <taxon>Eukaryota</taxon>
        <taxon>Metazoa</taxon>
        <taxon>Ecdysozoa</taxon>
        <taxon>Nematoda</taxon>
        <taxon>Enoplea</taxon>
        <taxon>Dorylaimia</taxon>
        <taxon>Dioctophymatida</taxon>
        <taxon>Dioctophymatoidea</taxon>
        <taxon>Soboliphymatidae</taxon>
        <taxon>Soboliphyme</taxon>
    </lineage>
</organism>
<gene>
    <name evidence="1" type="ORF">SBAD_LOCUS10258</name>
</gene>
<proteinExistence type="predicted"/>
<name>A0A183J310_9BILA</name>
<sequence length="286" mass="31821">MTIAHEGIPYEGVLCTKGPRNNLVWKMVTGPETMVVNPGSGVLSCYAPVIRSVNRTDHNTFVIDGYVKFLKVFMRRVPIVLKTYVKECFEQSMTFWSTDSGRFVAEYVSPLEPVESLTFTVCHPAMATLNSSALANEGESYTVLLDRLQFLPEANPVRCPMAERCSFRAMLKNIGYRDVHEIELKLFKSSDGRQTVVMNSIHLSALKSTAVAHVNIELAFLPRNLVECTFRLTAKEGIDILVPVNLVVPSTNGAWLFDPPTVSLQKNGPMLFPSTTTVEEKLCAIN</sequence>